<feature type="region of interest" description="Disordered" evidence="1">
    <location>
        <begin position="49"/>
        <end position="72"/>
    </location>
</feature>
<feature type="compositionally biased region" description="Low complexity" evidence="1">
    <location>
        <begin position="56"/>
        <end position="67"/>
    </location>
</feature>
<proteinExistence type="predicted"/>
<keyword evidence="3" id="KW-0540">Nuclease</keyword>
<evidence type="ECO:0000313" key="4">
    <source>
        <dbReference type="Proteomes" id="UP000327000"/>
    </source>
</evidence>
<keyword evidence="3" id="KW-0378">Hydrolase</keyword>
<reference evidence="3 4" key="1">
    <citation type="journal article" date="2019" name="Microb. Cell Fact.">
        <title>Exploring novel herbicidin analogues by transcriptional regulator overexpression and MS/MS molecular networking.</title>
        <authorList>
            <person name="Shi Y."/>
            <person name="Gu R."/>
            <person name="Li Y."/>
            <person name="Wang X."/>
            <person name="Ren W."/>
            <person name="Li X."/>
            <person name="Wang L."/>
            <person name="Xie Y."/>
            <person name="Hong B."/>
        </authorList>
    </citation>
    <scope>NUCLEOTIDE SEQUENCE [LARGE SCALE GENOMIC DNA]</scope>
    <source>
        <strain evidence="3 4">US-43</strain>
    </source>
</reference>
<dbReference type="PANTHER" id="PTHR24094:SF15">
    <property type="entry name" value="AMP-DEPENDENT SYNTHETASE_LIGASE DOMAIN-CONTAINING PROTEIN-RELATED"/>
    <property type="match status" value="1"/>
</dbReference>
<dbReference type="PANTHER" id="PTHR24094">
    <property type="entry name" value="SECRETED PROTEIN"/>
    <property type="match status" value="1"/>
</dbReference>
<evidence type="ECO:0000313" key="3">
    <source>
        <dbReference type="EMBL" id="KAB7836956.1"/>
    </source>
</evidence>
<name>A0A5N5W2P4_STRMB</name>
<dbReference type="EMBL" id="VOKX01000098">
    <property type="protein sequence ID" value="KAB7836956.1"/>
    <property type="molecule type" value="Genomic_DNA"/>
</dbReference>
<dbReference type="Proteomes" id="UP000327000">
    <property type="component" value="Unassembled WGS sequence"/>
</dbReference>
<dbReference type="Pfam" id="PF07510">
    <property type="entry name" value="GmrSD_C"/>
    <property type="match status" value="1"/>
</dbReference>
<protein>
    <submittedName>
        <fullName evidence="3">HNH endonuclease</fullName>
    </submittedName>
</protein>
<feature type="compositionally biased region" description="Pro residues" evidence="1">
    <location>
        <begin position="1"/>
        <end position="10"/>
    </location>
</feature>
<keyword evidence="3" id="KW-0255">Endonuclease</keyword>
<sequence length="267" mass="28739">MRADRPPTPTRTPSTERNETPVPYQTSPRRRGAVAATLLLPVLLTACSKDRDDKSGGSSDGKPGSVKAALAELPVKKAAPKAGYDRKKHFGQAWSDRTDAPGSGNGCDTRNDILRRDLKNPKLDGSAKCTVTSGTLADPYTGRTIRFRRGAQSSAVQIDHIVALSDAWQTGAQKLSQARREALANDPLNLVAADGPANMGKGDKDAADWLPANKAYACDYVARQIAVKRQYNLWVTPPEHDAMTKVLRTCPAHPVPTAKSPEVALKH</sequence>
<organism evidence="3 4">
    <name type="scientific">Streptomyces mobaraensis</name>
    <name type="common">Streptoverticillium mobaraense</name>
    <dbReference type="NCBI Taxonomy" id="35621"/>
    <lineage>
        <taxon>Bacteria</taxon>
        <taxon>Bacillati</taxon>
        <taxon>Actinomycetota</taxon>
        <taxon>Actinomycetes</taxon>
        <taxon>Kitasatosporales</taxon>
        <taxon>Streptomycetaceae</taxon>
        <taxon>Streptomyces</taxon>
    </lineage>
</organism>
<feature type="region of interest" description="Disordered" evidence="1">
    <location>
        <begin position="1"/>
        <end position="33"/>
    </location>
</feature>
<dbReference type="AlphaFoldDB" id="A0A5N5W2P4"/>
<gene>
    <name evidence="3" type="ORF">FRZ00_24620</name>
</gene>
<accession>A0A5N5W2P4</accession>
<evidence type="ECO:0000256" key="1">
    <source>
        <dbReference type="SAM" id="MobiDB-lite"/>
    </source>
</evidence>
<dbReference type="InterPro" id="IPR011089">
    <property type="entry name" value="GmrSD_C"/>
</dbReference>
<dbReference type="OrthoDB" id="5196645at2"/>
<dbReference type="GO" id="GO:0004519">
    <property type="term" value="F:endonuclease activity"/>
    <property type="evidence" value="ECO:0007669"/>
    <property type="project" value="UniProtKB-KW"/>
</dbReference>
<feature type="domain" description="GmrSD restriction endonucleases C-terminal" evidence="2">
    <location>
        <begin position="108"/>
        <end position="246"/>
    </location>
</feature>
<evidence type="ECO:0000259" key="2">
    <source>
        <dbReference type="Pfam" id="PF07510"/>
    </source>
</evidence>
<keyword evidence="4" id="KW-1185">Reference proteome</keyword>
<comment type="caution">
    <text evidence="3">The sequence shown here is derived from an EMBL/GenBank/DDBJ whole genome shotgun (WGS) entry which is preliminary data.</text>
</comment>